<dbReference type="Proteomes" id="UP000095300">
    <property type="component" value="Unassembled WGS sequence"/>
</dbReference>
<feature type="transmembrane region" description="Helical" evidence="1">
    <location>
        <begin position="21"/>
        <end position="38"/>
    </location>
</feature>
<dbReference type="OrthoDB" id="8192785at2759"/>
<dbReference type="Pfam" id="PF15868">
    <property type="entry name" value="MBF2"/>
    <property type="match status" value="1"/>
</dbReference>
<keyword evidence="3" id="KW-1185">Reference proteome</keyword>
<name>A0A1I8PNH5_STOCA</name>
<evidence type="ECO:0000313" key="3">
    <source>
        <dbReference type="Proteomes" id="UP000095300"/>
    </source>
</evidence>
<dbReference type="VEuPathDB" id="VectorBase:SCAU009688"/>
<dbReference type="KEGG" id="scac:106095721"/>
<sequence length="164" mass="17786">MTAAKYRHTQASSQQCNMLSIYKILIITLLAGMGYIQANGDIKAVEVVPKDVANLTLVESQQRSVGDTAYSFRCTVGPGKTARVTCAGHDRTTWATPHNVELTLNCPPNGQGPTIAYAEINFTVTTTNVNCLVTAGGVGYNFIQMKVNAFGTTLLDYSDTFYNY</sequence>
<dbReference type="InterPro" id="IPR031734">
    <property type="entry name" value="MBF2"/>
</dbReference>
<dbReference type="AlphaFoldDB" id="A0A1I8PNH5"/>
<protein>
    <submittedName>
        <fullName evidence="2">Uncharacterized protein</fullName>
    </submittedName>
</protein>
<accession>A0A1I8PNH5</accession>
<keyword evidence="1" id="KW-1133">Transmembrane helix</keyword>
<proteinExistence type="predicted"/>
<reference evidence="2" key="1">
    <citation type="submission" date="2020-05" db="UniProtKB">
        <authorList>
            <consortium name="EnsemblMetazoa"/>
        </authorList>
    </citation>
    <scope>IDENTIFICATION</scope>
    <source>
        <strain evidence="2">USDA</strain>
    </source>
</reference>
<dbReference type="EnsemblMetazoa" id="SCAU009688-RA">
    <property type="protein sequence ID" value="SCAU009688-PA"/>
    <property type="gene ID" value="SCAU009688"/>
</dbReference>
<evidence type="ECO:0000256" key="1">
    <source>
        <dbReference type="SAM" id="Phobius"/>
    </source>
</evidence>
<evidence type="ECO:0000313" key="2">
    <source>
        <dbReference type="EnsemblMetazoa" id="SCAU009688-PA"/>
    </source>
</evidence>
<keyword evidence="1" id="KW-0812">Transmembrane</keyword>
<keyword evidence="1" id="KW-0472">Membrane</keyword>
<organism evidence="2 3">
    <name type="scientific">Stomoxys calcitrans</name>
    <name type="common">Stable fly</name>
    <name type="synonym">Conops calcitrans</name>
    <dbReference type="NCBI Taxonomy" id="35570"/>
    <lineage>
        <taxon>Eukaryota</taxon>
        <taxon>Metazoa</taxon>
        <taxon>Ecdysozoa</taxon>
        <taxon>Arthropoda</taxon>
        <taxon>Hexapoda</taxon>
        <taxon>Insecta</taxon>
        <taxon>Pterygota</taxon>
        <taxon>Neoptera</taxon>
        <taxon>Endopterygota</taxon>
        <taxon>Diptera</taxon>
        <taxon>Brachycera</taxon>
        <taxon>Muscomorpha</taxon>
        <taxon>Muscoidea</taxon>
        <taxon>Muscidae</taxon>
        <taxon>Stomoxys</taxon>
    </lineage>
</organism>
<gene>
    <name evidence="2" type="primary">106095721</name>
</gene>